<keyword evidence="1" id="KW-0677">Repeat</keyword>
<dbReference type="EMBL" id="JBHFFA010000004">
    <property type="protein sequence ID" value="KAL2629839.1"/>
    <property type="molecule type" value="Genomic_DNA"/>
</dbReference>
<organism evidence="4 5">
    <name type="scientific">Riccia fluitans</name>
    <dbReference type="NCBI Taxonomy" id="41844"/>
    <lineage>
        <taxon>Eukaryota</taxon>
        <taxon>Viridiplantae</taxon>
        <taxon>Streptophyta</taxon>
        <taxon>Embryophyta</taxon>
        <taxon>Marchantiophyta</taxon>
        <taxon>Marchantiopsida</taxon>
        <taxon>Marchantiidae</taxon>
        <taxon>Marchantiales</taxon>
        <taxon>Ricciaceae</taxon>
        <taxon>Riccia</taxon>
    </lineage>
</organism>
<dbReference type="PANTHER" id="PTHR22870">
    <property type="entry name" value="REGULATOR OF CHROMOSOME CONDENSATION"/>
    <property type="match status" value="1"/>
</dbReference>
<feature type="repeat" description="RCC1" evidence="2">
    <location>
        <begin position="288"/>
        <end position="341"/>
    </location>
</feature>
<feature type="domain" description="RCC1-like" evidence="3">
    <location>
        <begin position="255"/>
        <end position="461"/>
    </location>
</feature>
<accession>A0ABD1YGC1</accession>
<dbReference type="SUPFAM" id="SSF50985">
    <property type="entry name" value="RCC1/BLIP-II"/>
    <property type="match status" value="1"/>
</dbReference>
<dbReference type="AlphaFoldDB" id="A0ABD1YGC1"/>
<sequence>MGDNGGLGLDQLPHHLLQKILQLGDFRAADLASLEASCYTFRAPIGVGPIRFKSMTENAAFQSCQSDSLFRRLPQAKQSQLVDRCQGNWKWVLRFLKAFHQAANGVSTADGNVQVVAGKYLTLFIDWKGILHGCGSNQFGILGQGPSVSECSSPVIIRLPTDLPVLQVSANHNHVALVTGNGEVYTYGDNSSSCCGHGDVEGPIYQPTLVEALKDIPCKQVSAGLSFTAAVARDGLLYTWGSASHGQLGHGDTTEQSRPVRVESLAEAGVVAQVATGASYTLAVLENGKLYSFGYGNNFCLGHGAFGNELLPRQLMSFDEENTFVISVSAGDEHSVALDSRGYVFTWGKGYCGPLGHGDETDQQTPRIVEKLRNVRAIQVSARKRNTLVLTDSNELFAFGWMGFGALGFDNKGSSDKVLEPELLPGYRVAQVTAGYYHTVATTHEGTLLGFGDNDKGQLGFVPKFLLMAPLLV</sequence>
<feature type="repeat" description="RCC1" evidence="2">
    <location>
        <begin position="182"/>
        <end position="234"/>
    </location>
</feature>
<name>A0ABD1YGC1_9MARC</name>
<dbReference type="InterPro" id="IPR051210">
    <property type="entry name" value="Ub_ligase/GEF_domain"/>
</dbReference>
<dbReference type="PROSITE" id="PS50012">
    <property type="entry name" value="RCC1_3"/>
    <property type="match status" value="6"/>
</dbReference>
<dbReference type="Pfam" id="PF00415">
    <property type="entry name" value="RCC1"/>
    <property type="match status" value="2"/>
</dbReference>
<reference evidence="4 5" key="1">
    <citation type="submission" date="2024-09" db="EMBL/GenBank/DDBJ databases">
        <title>Chromosome-scale assembly of Riccia fluitans.</title>
        <authorList>
            <person name="Paukszto L."/>
            <person name="Sawicki J."/>
            <person name="Karawczyk K."/>
            <person name="Piernik-Szablinska J."/>
            <person name="Szczecinska M."/>
            <person name="Mazdziarz M."/>
        </authorList>
    </citation>
    <scope>NUCLEOTIDE SEQUENCE [LARGE SCALE GENOMIC DNA]</scope>
    <source>
        <strain evidence="4">Rf_01</strain>
        <tissue evidence="4">Aerial parts of the thallus</tissue>
    </source>
</reference>
<feature type="repeat" description="RCC1" evidence="2">
    <location>
        <begin position="235"/>
        <end position="287"/>
    </location>
</feature>
<evidence type="ECO:0000313" key="4">
    <source>
        <dbReference type="EMBL" id="KAL2629839.1"/>
    </source>
</evidence>
<proteinExistence type="predicted"/>
<dbReference type="PRINTS" id="PR00633">
    <property type="entry name" value="RCCNDNSATION"/>
</dbReference>
<keyword evidence="5" id="KW-1185">Reference proteome</keyword>
<gene>
    <name evidence="4" type="ORF">R1flu_014525</name>
</gene>
<evidence type="ECO:0000256" key="1">
    <source>
        <dbReference type="ARBA" id="ARBA00022737"/>
    </source>
</evidence>
<dbReference type="InterPro" id="IPR000408">
    <property type="entry name" value="Reg_chr_condens"/>
</dbReference>
<protein>
    <recommendedName>
        <fullName evidence="3">RCC1-like domain-containing protein</fullName>
    </recommendedName>
</protein>
<dbReference type="Pfam" id="PF25390">
    <property type="entry name" value="WD40_RLD"/>
    <property type="match status" value="1"/>
</dbReference>
<feature type="repeat" description="RCC1" evidence="2">
    <location>
        <begin position="129"/>
        <end position="181"/>
    </location>
</feature>
<evidence type="ECO:0000259" key="3">
    <source>
        <dbReference type="Pfam" id="PF25390"/>
    </source>
</evidence>
<dbReference type="Gene3D" id="2.130.10.30">
    <property type="entry name" value="Regulator of chromosome condensation 1/beta-lactamase-inhibitor protein II"/>
    <property type="match status" value="2"/>
</dbReference>
<dbReference type="PROSITE" id="PS00626">
    <property type="entry name" value="RCC1_2"/>
    <property type="match status" value="1"/>
</dbReference>
<evidence type="ECO:0000313" key="5">
    <source>
        <dbReference type="Proteomes" id="UP001605036"/>
    </source>
</evidence>
<comment type="caution">
    <text evidence="4">The sequence shown here is derived from an EMBL/GenBank/DDBJ whole genome shotgun (WGS) entry which is preliminary data.</text>
</comment>
<evidence type="ECO:0000256" key="2">
    <source>
        <dbReference type="PROSITE-ProRule" id="PRU00235"/>
    </source>
</evidence>
<feature type="repeat" description="RCC1" evidence="2">
    <location>
        <begin position="342"/>
        <end position="393"/>
    </location>
</feature>
<feature type="repeat" description="RCC1" evidence="2">
    <location>
        <begin position="394"/>
        <end position="445"/>
    </location>
</feature>
<dbReference type="InterPro" id="IPR058923">
    <property type="entry name" value="RCC1-like_dom"/>
</dbReference>
<dbReference type="PANTHER" id="PTHR22870:SF451">
    <property type="entry name" value="MJK13.9 PROTEIN"/>
    <property type="match status" value="1"/>
</dbReference>
<dbReference type="InterPro" id="IPR009091">
    <property type="entry name" value="RCC1/BLIP-II"/>
</dbReference>
<dbReference type="Proteomes" id="UP001605036">
    <property type="component" value="Unassembled WGS sequence"/>
</dbReference>